<reference evidence="2" key="1">
    <citation type="submission" date="2020-08" db="EMBL/GenBank/DDBJ databases">
        <title>Multicomponent nature underlies the extraordinary mechanical properties of spider dragline silk.</title>
        <authorList>
            <person name="Kono N."/>
            <person name="Nakamura H."/>
            <person name="Mori M."/>
            <person name="Yoshida Y."/>
            <person name="Ohtoshi R."/>
            <person name="Malay A.D."/>
            <person name="Moran D.A.P."/>
            <person name="Tomita M."/>
            <person name="Numata K."/>
            <person name="Arakawa K."/>
        </authorList>
    </citation>
    <scope>NUCLEOTIDE SEQUENCE</scope>
</reference>
<dbReference type="EMBL" id="BMAW01027402">
    <property type="protein sequence ID" value="GFU01990.1"/>
    <property type="molecule type" value="Genomic_DNA"/>
</dbReference>
<accession>A0A8X6Q2B3</accession>
<sequence>MRLQKHVARPIKNTKKNKMDAQEMDADIPKNKRLEDARATQEP</sequence>
<dbReference type="Proteomes" id="UP000887013">
    <property type="component" value="Unassembled WGS sequence"/>
</dbReference>
<protein>
    <submittedName>
        <fullName evidence="2">Uncharacterized protein</fullName>
    </submittedName>
</protein>
<gene>
    <name evidence="2" type="ORF">NPIL_233521</name>
</gene>
<feature type="compositionally biased region" description="Basic residues" evidence="1">
    <location>
        <begin position="1"/>
        <end position="16"/>
    </location>
</feature>
<keyword evidence="3" id="KW-1185">Reference proteome</keyword>
<feature type="region of interest" description="Disordered" evidence="1">
    <location>
        <begin position="1"/>
        <end position="43"/>
    </location>
</feature>
<evidence type="ECO:0000313" key="3">
    <source>
        <dbReference type="Proteomes" id="UP000887013"/>
    </source>
</evidence>
<feature type="compositionally biased region" description="Basic and acidic residues" evidence="1">
    <location>
        <begin position="17"/>
        <end position="43"/>
    </location>
</feature>
<feature type="non-terminal residue" evidence="2">
    <location>
        <position position="43"/>
    </location>
</feature>
<dbReference type="AlphaFoldDB" id="A0A8X6Q2B3"/>
<name>A0A8X6Q2B3_NEPPI</name>
<evidence type="ECO:0000313" key="2">
    <source>
        <dbReference type="EMBL" id="GFU01990.1"/>
    </source>
</evidence>
<evidence type="ECO:0000256" key="1">
    <source>
        <dbReference type="SAM" id="MobiDB-lite"/>
    </source>
</evidence>
<comment type="caution">
    <text evidence="2">The sequence shown here is derived from an EMBL/GenBank/DDBJ whole genome shotgun (WGS) entry which is preliminary data.</text>
</comment>
<organism evidence="2 3">
    <name type="scientific">Nephila pilipes</name>
    <name type="common">Giant wood spider</name>
    <name type="synonym">Nephila maculata</name>
    <dbReference type="NCBI Taxonomy" id="299642"/>
    <lineage>
        <taxon>Eukaryota</taxon>
        <taxon>Metazoa</taxon>
        <taxon>Ecdysozoa</taxon>
        <taxon>Arthropoda</taxon>
        <taxon>Chelicerata</taxon>
        <taxon>Arachnida</taxon>
        <taxon>Araneae</taxon>
        <taxon>Araneomorphae</taxon>
        <taxon>Entelegynae</taxon>
        <taxon>Araneoidea</taxon>
        <taxon>Nephilidae</taxon>
        <taxon>Nephila</taxon>
    </lineage>
</organism>
<proteinExistence type="predicted"/>